<proteinExistence type="predicted"/>
<feature type="coiled-coil region" evidence="1">
    <location>
        <begin position="5"/>
        <end position="46"/>
    </location>
</feature>
<evidence type="ECO:0000256" key="1">
    <source>
        <dbReference type="SAM" id="Coils"/>
    </source>
</evidence>
<dbReference type="InterPro" id="IPR004244">
    <property type="entry name" value="Transposase_22"/>
</dbReference>
<keyword evidence="3" id="KW-1185">Reference proteome</keyword>
<dbReference type="Proteomes" id="UP001652582">
    <property type="component" value="Chromosome 1"/>
</dbReference>
<protein>
    <submittedName>
        <fullName evidence="4">Uncharacterized protein LOC128198153</fullName>
    </submittedName>
</protein>
<dbReference type="RefSeq" id="XP_052737976.1">
    <property type="nucleotide sequence ID" value="XM_052882016.1"/>
</dbReference>
<organism evidence="3 4">
    <name type="scientific">Bicyclus anynana</name>
    <name type="common">Squinting bush brown butterfly</name>
    <dbReference type="NCBI Taxonomy" id="110368"/>
    <lineage>
        <taxon>Eukaryota</taxon>
        <taxon>Metazoa</taxon>
        <taxon>Ecdysozoa</taxon>
        <taxon>Arthropoda</taxon>
        <taxon>Hexapoda</taxon>
        <taxon>Insecta</taxon>
        <taxon>Pterygota</taxon>
        <taxon>Neoptera</taxon>
        <taxon>Endopterygota</taxon>
        <taxon>Lepidoptera</taxon>
        <taxon>Glossata</taxon>
        <taxon>Ditrysia</taxon>
        <taxon>Papilionoidea</taxon>
        <taxon>Nymphalidae</taxon>
        <taxon>Satyrinae</taxon>
        <taxon>Satyrini</taxon>
        <taxon>Mycalesina</taxon>
        <taxon>Bicyclus</taxon>
    </lineage>
</organism>
<keyword evidence="1" id="KW-0175">Coiled coil</keyword>
<dbReference type="Gene3D" id="3.30.70.1820">
    <property type="entry name" value="L1 transposable element, RRM domain"/>
    <property type="match status" value="1"/>
</dbReference>
<accession>A0ABM3LFX5</accession>
<gene>
    <name evidence="4" type="primary">LOC128198153</name>
</gene>
<reference evidence="3" key="1">
    <citation type="submission" date="2025-05" db="UniProtKB">
        <authorList>
            <consortium name="RefSeq"/>
        </authorList>
    </citation>
    <scope>NUCLEOTIDE SEQUENCE [LARGE SCALE GENOMIC DNA]</scope>
</reference>
<reference evidence="4" key="2">
    <citation type="submission" date="2025-08" db="UniProtKB">
        <authorList>
            <consortium name="RefSeq"/>
        </authorList>
    </citation>
    <scope>IDENTIFICATION</scope>
</reference>
<dbReference type="PANTHER" id="PTHR11505">
    <property type="entry name" value="L1 TRANSPOSABLE ELEMENT-RELATED"/>
    <property type="match status" value="1"/>
</dbReference>
<feature type="domain" description="FP protein C-terminal" evidence="2">
    <location>
        <begin position="166"/>
        <end position="217"/>
    </location>
</feature>
<name>A0ABM3LFX5_BICAN</name>
<evidence type="ECO:0000313" key="4">
    <source>
        <dbReference type="RefSeq" id="XP_052737976.1"/>
    </source>
</evidence>
<sequence>MRNEIAELKVNLTEVKTENNTIKEKIQLIEKDFIDLEKNNKLLTEKLLHKEQQDRRNNIEITGIPFKKGENLLSIFNLLATKVGFTPSSSDVDCIHRVRRYPREGRPGDSTRNEDAQPQNIIVKFTQHNRKNAMIAAVRARRGLTTADVGIDGAAKPIFINDHLAPHNKMLYGRARKAGRELGYKYIWLSDCKIFLRKSDASKAILISSESDLIKIK</sequence>
<evidence type="ECO:0000259" key="2">
    <source>
        <dbReference type="Pfam" id="PF25298"/>
    </source>
</evidence>
<dbReference type="Pfam" id="PF25298">
    <property type="entry name" value="Baculo_FP_2nd"/>
    <property type="match status" value="1"/>
</dbReference>
<evidence type="ECO:0000313" key="3">
    <source>
        <dbReference type="Proteomes" id="UP001652582"/>
    </source>
</evidence>
<dbReference type="GeneID" id="128198153"/>
<dbReference type="InterPro" id="IPR057251">
    <property type="entry name" value="FP_C"/>
</dbReference>